<name>A0AAD9C0W2_DISEL</name>
<evidence type="ECO:0000313" key="2">
    <source>
        <dbReference type="Proteomes" id="UP001228049"/>
    </source>
</evidence>
<organism evidence="1 2">
    <name type="scientific">Dissostichus eleginoides</name>
    <name type="common">Patagonian toothfish</name>
    <name type="synonym">Dissostichus amissus</name>
    <dbReference type="NCBI Taxonomy" id="100907"/>
    <lineage>
        <taxon>Eukaryota</taxon>
        <taxon>Metazoa</taxon>
        <taxon>Chordata</taxon>
        <taxon>Craniata</taxon>
        <taxon>Vertebrata</taxon>
        <taxon>Euteleostomi</taxon>
        <taxon>Actinopterygii</taxon>
        <taxon>Neopterygii</taxon>
        <taxon>Teleostei</taxon>
        <taxon>Neoteleostei</taxon>
        <taxon>Acanthomorphata</taxon>
        <taxon>Eupercaria</taxon>
        <taxon>Perciformes</taxon>
        <taxon>Notothenioidei</taxon>
        <taxon>Nototheniidae</taxon>
        <taxon>Dissostichus</taxon>
    </lineage>
</organism>
<accession>A0AAD9C0W2</accession>
<comment type="caution">
    <text evidence="1">The sequence shown here is derived from an EMBL/GenBank/DDBJ whole genome shotgun (WGS) entry which is preliminary data.</text>
</comment>
<gene>
    <name evidence="1" type="ORF">KUDE01_007381</name>
</gene>
<reference evidence="1" key="1">
    <citation type="submission" date="2023-04" db="EMBL/GenBank/DDBJ databases">
        <title>Chromosome-level genome of Chaenocephalus aceratus.</title>
        <authorList>
            <person name="Park H."/>
        </authorList>
    </citation>
    <scope>NUCLEOTIDE SEQUENCE</scope>
    <source>
        <strain evidence="1">DE</strain>
        <tissue evidence="1">Muscle</tissue>
    </source>
</reference>
<keyword evidence="2" id="KW-1185">Reference proteome</keyword>
<protein>
    <submittedName>
        <fullName evidence="1">Sorbose reductase like SOU2</fullName>
    </submittedName>
</protein>
<dbReference type="EMBL" id="JASDAP010000013">
    <property type="protein sequence ID" value="KAK1892306.1"/>
    <property type="molecule type" value="Genomic_DNA"/>
</dbReference>
<feature type="non-terminal residue" evidence="1">
    <location>
        <position position="140"/>
    </location>
</feature>
<dbReference type="AlphaFoldDB" id="A0AAD9C0W2"/>
<proteinExistence type="predicted"/>
<dbReference type="Proteomes" id="UP001228049">
    <property type="component" value="Unassembled WGS sequence"/>
</dbReference>
<evidence type="ECO:0000313" key="1">
    <source>
        <dbReference type="EMBL" id="KAK1892306.1"/>
    </source>
</evidence>
<feature type="non-terminal residue" evidence="1">
    <location>
        <position position="1"/>
    </location>
</feature>
<sequence>LRFSVPRVLGEGHPAPLKFHKGAALVLPFQPCPRPLRPPPSPLPAATATLPSRALDSLSMEGKYSQFLGKSTQVLPMEVAGGCVEGFGEGDGCVVALYPSFPALEITSKRAGSLEERGSGIQLQWSSWEGPTGGADTPPP</sequence>